<keyword evidence="5" id="KW-1185">Reference proteome</keyword>
<dbReference type="OrthoDB" id="6141057at2759"/>
<dbReference type="InterPro" id="IPR000569">
    <property type="entry name" value="HECT_dom"/>
</dbReference>
<dbReference type="GO" id="GO:0004842">
    <property type="term" value="F:ubiquitin-protein transferase activity"/>
    <property type="evidence" value="ECO:0007669"/>
    <property type="project" value="InterPro"/>
</dbReference>
<dbReference type="Gene3D" id="3.30.2410.10">
    <property type="entry name" value="Hect, E3 ligase catalytic domain"/>
    <property type="match status" value="1"/>
</dbReference>
<evidence type="ECO:0000259" key="3">
    <source>
        <dbReference type="PROSITE" id="PS50237"/>
    </source>
</evidence>
<feature type="active site" description="Glycyl thioester intermediate" evidence="2">
    <location>
        <position position="107"/>
    </location>
</feature>
<organism evidence="4 5">
    <name type="scientific">Mytilus galloprovincialis</name>
    <name type="common">Mediterranean mussel</name>
    <dbReference type="NCBI Taxonomy" id="29158"/>
    <lineage>
        <taxon>Eukaryota</taxon>
        <taxon>Metazoa</taxon>
        <taxon>Spiralia</taxon>
        <taxon>Lophotrochozoa</taxon>
        <taxon>Mollusca</taxon>
        <taxon>Bivalvia</taxon>
        <taxon>Autobranchia</taxon>
        <taxon>Pteriomorphia</taxon>
        <taxon>Mytilida</taxon>
        <taxon>Mytiloidea</taxon>
        <taxon>Mytilidae</taxon>
        <taxon>Mytilinae</taxon>
        <taxon>Mytilus</taxon>
    </lineage>
</organism>
<proteinExistence type="predicted"/>
<sequence length="142" mass="16255">MNTDSASNTFSSSGLILEHSYISDIKTLYQNFNPTPQTVVNKVHSDKEDLKRLTLYYLKDFVYSLNSDDLVLFLVFITGSDVLPRDDIIVTFNTRSGMLRVPVAHTCGNTLELSTNYETTHDFKREFFLVLHSEEPFQMSMA</sequence>
<dbReference type="AlphaFoldDB" id="A0A8B6FBZ8"/>
<gene>
    <name evidence="4" type="ORF">MGAL_10B037551</name>
</gene>
<evidence type="ECO:0000313" key="5">
    <source>
        <dbReference type="Proteomes" id="UP000596742"/>
    </source>
</evidence>
<feature type="domain" description="HECT" evidence="3">
    <location>
        <begin position="57"/>
        <end position="140"/>
    </location>
</feature>
<protein>
    <recommendedName>
        <fullName evidence="3">HECT domain-containing protein</fullName>
    </recommendedName>
</protein>
<dbReference type="InterPro" id="IPR035983">
    <property type="entry name" value="Hect_E3_ubiquitin_ligase"/>
</dbReference>
<reference evidence="4" key="1">
    <citation type="submission" date="2018-11" db="EMBL/GenBank/DDBJ databases">
        <authorList>
            <person name="Alioto T."/>
            <person name="Alioto T."/>
        </authorList>
    </citation>
    <scope>NUCLEOTIDE SEQUENCE</scope>
</reference>
<evidence type="ECO:0000313" key="4">
    <source>
        <dbReference type="EMBL" id="VDI46685.1"/>
    </source>
</evidence>
<comment type="caution">
    <text evidence="4">The sequence shown here is derived from an EMBL/GenBank/DDBJ whole genome shotgun (WGS) entry which is preliminary data.</text>
</comment>
<keyword evidence="1 2" id="KW-0833">Ubl conjugation pathway</keyword>
<dbReference type="Proteomes" id="UP000596742">
    <property type="component" value="Unassembled WGS sequence"/>
</dbReference>
<dbReference type="EMBL" id="UYJE01006529">
    <property type="protein sequence ID" value="VDI46685.1"/>
    <property type="molecule type" value="Genomic_DNA"/>
</dbReference>
<dbReference type="PROSITE" id="PS50237">
    <property type="entry name" value="HECT"/>
    <property type="match status" value="1"/>
</dbReference>
<evidence type="ECO:0000256" key="1">
    <source>
        <dbReference type="ARBA" id="ARBA00022786"/>
    </source>
</evidence>
<evidence type="ECO:0000256" key="2">
    <source>
        <dbReference type="PROSITE-ProRule" id="PRU00104"/>
    </source>
</evidence>
<accession>A0A8B6FBZ8</accession>
<dbReference type="Pfam" id="PF00632">
    <property type="entry name" value="HECT"/>
    <property type="match status" value="1"/>
</dbReference>
<name>A0A8B6FBZ8_MYTGA</name>
<dbReference type="SUPFAM" id="SSF56204">
    <property type="entry name" value="Hect, E3 ligase catalytic domain"/>
    <property type="match status" value="1"/>
</dbReference>